<name>A0A2H0V1G6_9BACT</name>
<comment type="caution">
    <text evidence="7">The sequence shown here is derived from an EMBL/GenBank/DDBJ whole genome shotgun (WGS) entry which is preliminary data.</text>
</comment>
<dbReference type="EMBL" id="PFAR01000044">
    <property type="protein sequence ID" value="PIR92917.1"/>
    <property type="molecule type" value="Genomic_DNA"/>
</dbReference>
<proteinExistence type="inferred from homology"/>
<comment type="similarity">
    <text evidence="1 5">Belongs to the acylphosphatase family.</text>
</comment>
<dbReference type="PROSITE" id="PS00150">
    <property type="entry name" value="ACYLPHOSPHATASE_1"/>
    <property type="match status" value="1"/>
</dbReference>
<dbReference type="InterPro" id="IPR036046">
    <property type="entry name" value="Acylphosphatase-like_dom_sf"/>
</dbReference>
<feature type="active site" evidence="4">
    <location>
        <position position="37"/>
    </location>
</feature>
<comment type="catalytic activity">
    <reaction evidence="3 4">
        <text>an acyl phosphate + H2O = a carboxylate + phosphate + H(+)</text>
        <dbReference type="Rhea" id="RHEA:14965"/>
        <dbReference type="ChEBI" id="CHEBI:15377"/>
        <dbReference type="ChEBI" id="CHEBI:15378"/>
        <dbReference type="ChEBI" id="CHEBI:29067"/>
        <dbReference type="ChEBI" id="CHEBI:43474"/>
        <dbReference type="ChEBI" id="CHEBI:59918"/>
        <dbReference type="EC" id="3.6.1.7"/>
    </reaction>
</comment>
<dbReference type="GO" id="GO:0003998">
    <property type="term" value="F:acylphosphatase activity"/>
    <property type="evidence" value="ECO:0007669"/>
    <property type="project" value="UniProtKB-EC"/>
</dbReference>
<evidence type="ECO:0000259" key="6">
    <source>
        <dbReference type="PROSITE" id="PS51160"/>
    </source>
</evidence>
<dbReference type="AlphaFoldDB" id="A0A2H0V1G6"/>
<evidence type="ECO:0000256" key="5">
    <source>
        <dbReference type="RuleBase" id="RU004168"/>
    </source>
</evidence>
<accession>A0A2H0V1G6</accession>
<evidence type="ECO:0000313" key="7">
    <source>
        <dbReference type="EMBL" id="PIR92917.1"/>
    </source>
</evidence>
<evidence type="ECO:0000256" key="4">
    <source>
        <dbReference type="PROSITE-ProRule" id="PRU00520"/>
    </source>
</evidence>
<dbReference type="PROSITE" id="PS51160">
    <property type="entry name" value="ACYLPHOSPHATASE_3"/>
    <property type="match status" value="1"/>
</dbReference>
<dbReference type="InterPro" id="IPR017968">
    <property type="entry name" value="Acylphosphatase_CS"/>
</dbReference>
<evidence type="ECO:0000256" key="3">
    <source>
        <dbReference type="ARBA" id="ARBA00047645"/>
    </source>
</evidence>
<dbReference type="Pfam" id="PF00708">
    <property type="entry name" value="Acylphosphatase"/>
    <property type="match status" value="1"/>
</dbReference>
<dbReference type="EC" id="3.6.1.7" evidence="2 4"/>
<evidence type="ECO:0000256" key="2">
    <source>
        <dbReference type="ARBA" id="ARBA00012150"/>
    </source>
</evidence>
<organism evidence="7 8">
    <name type="scientific">Candidatus Falkowbacteria bacterium CG10_big_fil_rev_8_21_14_0_10_43_10</name>
    <dbReference type="NCBI Taxonomy" id="1974567"/>
    <lineage>
        <taxon>Bacteria</taxon>
        <taxon>Candidatus Falkowiibacteriota</taxon>
    </lineage>
</organism>
<dbReference type="Proteomes" id="UP000228626">
    <property type="component" value="Unassembled WGS sequence"/>
</dbReference>
<keyword evidence="4" id="KW-0378">Hydrolase</keyword>
<evidence type="ECO:0000313" key="8">
    <source>
        <dbReference type="Proteomes" id="UP000228626"/>
    </source>
</evidence>
<dbReference type="PANTHER" id="PTHR47268:SF4">
    <property type="entry name" value="ACYLPHOSPHATASE"/>
    <property type="match status" value="1"/>
</dbReference>
<dbReference type="InterPro" id="IPR020456">
    <property type="entry name" value="Acylphosphatase"/>
</dbReference>
<protein>
    <recommendedName>
        <fullName evidence="2 4">acylphosphatase</fullName>
        <ecNumber evidence="2 4">3.6.1.7</ecNumber>
    </recommendedName>
</protein>
<dbReference type="PANTHER" id="PTHR47268">
    <property type="entry name" value="ACYLPHOSPHATASE"/>
    <property type="match status" value="1"/>
</dbReference>
<dbReference type="InterPro" id="IPR001792">
    <property type="entry name" value="Acylphosphatase-like_dom"/>
</dbReference>
<reference evidence="8" key="1">
    <citation type="submission" date="2017-09" db="EMBL/GenBank/DDBJ databases">
        <title>Depth-based differentiation of microbial function through sediment-hosted aquifers and enrichment of novel symbionts in the deep terrestrial subsurface.</title>
        <authorList>
            <person name="Probst A.J."/>
            <person name="Ladd B."/>
            <person name="Jarett J.K."/>
            <person name="Geller-Mcgrath D.E."/>
            <person name="Sieber C.M.K."/>
            <person name="Emerson J.B."/>
            <person name="Anantharaman K."/>
            <person name="Thomas B.C."/>
            <person name="Malmstrom R."/>
            <person name="Stieglmeier M."/>
            <person name="Klingl A."/>
            <person name="Woyke T."/>
            <person name="Ryan C.M."/>
            <person name="Banfield J.F."/>
        </authorList>
    </citation>
    <scope>NUCLEOTIDE SEQUENCE [LARGE SCALE GENOMIC DNA]</scope>
</reference>
<feature type="domain" description="Acylphosphatase-like" evidence="6">
    <location>
        <begin position="4"/>
        <end position="90"/>
    </location>
</feature>
<gene>
    <name evidence="7" type="ORF">COT99_03675</name>
</gene>
<sequence>MIEHFNIKITGEVQGVGFRCYTQKKAKELGIKGYVVNDPDGAVYVEAEGEEDALKEFVNWCRRGPDGVRVAKIEVIKGGIKEFTNFRISY</sequence>
<feature type="active site" evidence="4">
    <location>
        <position position="19"/>
    </location>
</feature>
<evidence type="ECO:0000256" key="1">
    <source>
        <dbReference type="ARBA" id="ARBA00005614"/>
    </source>
</evidence>
<dbReference type="SUPFAM" id="SSF54975">
    <property type="entry name" value="Acylphosphatase/BLUF domain-like"/>
    <property type="match status" value="1"/>
</dbReference>
<dbReference type="Gene3D" id="3.30.70.100">
    <property type="match status" value="1"/>
</dbReference>